<comment type="similarity">
    <text evidence="1 2">Belongs to the small heat shock protein (HSP20) family.</text>
</comment>
<evidence type="ECO:0000256" key="1">
    <source>
        <dbReference type="PROSITE-ProRule" id="PRU00285"/>
    </source>
</evidence>
<dbReference type="SUPFAM" id="SSF49764">
    <property type="entry name" value="HSP20-like chaperones"/>
    <property type="match status" value="1"/>
</dbReference>
<name>A0A1E3VMJ5_9HYPH</name>
<comment type="caution">
    <text evidence="4">The sequence shown here is derived from an EMBL/GenBank/DDBJ whole genome shotgun (WGS) entry which is preliminary data.</text>
</comment>
<evidence type="ECO:0000259" key="3">
    <source>
        <dbReference type="PROSITE" id="PS01031"/>
    </source>
</evidence>
<accession>A0A1E3VMJ5</accession>
<feature type="domain" description="SHSP" evidence="3">
    <location>
        <begin position="26"/>
        <end position="124"/>
    </location>
</feature>
<dbReference type="EMBL" id="LPWE01000012">
    <property type="protein sequence ID" value="ODR94743.1"/>
    <property type="molecule type" value="Genomic_DNA"/>
</dbReference>
<evidence type="ECO:0000256" key="2">
    <source>
        <dbReference type="RuleBase" id="RU003616"/>
    </source>
</evidence>
<keyword evidence="5" id="KW-1185">Reference proteome</keyword>
<dbReference type="InterPro" id="IPR008978">
    <property type="entry name" value="HSP20-like_chaperone"/>
</dbReference>
<reference evidence="4 5" key="1">
    <citation type="journal article" date="2016" name="Environ. Microbiol.">
        <title>New Methyloceanibacter diversity from North Sea sediments includes methanotroph containing solely the soluble methane monooxygenase.</title>
        <authorList>
            <person name="Vekeman B."/>
            <person name="Kerckhof F.M."/>
            <person name="Cremers G."/>
            <person name="de Vos P."/>
            <person name="Vandamme P."/>
            <person name="Boon N."/>
            <person name="Op den Camp H.J."/>
            <person name="Heylen K."/>
        </authorList>
    </citation>
    <scope>NUCLEOTIDE SEQUENCE [LARGE SCALE GENOMIC DNA]</scope>
    <source>
        <strain evidence="4 5">R-67176</strain>
    </source>
</reference>
<dbReference type="STRING" id="1774970.AUC70_07140"/>
<evidence type="ECO:0000313" key="5">
    <source>
        <dbReference type="Proteomes" id="UP000094172"/>
    </source>
</evidence>
<dbReference type="AlphaFoldDB" id="A0A1E3VMJ5"/>
<dbReference type="PROSITE" id="PS01031">
    <property type="entry name" value="SHSP"/>
    <property type="match status" value="1"/>
</dbReference>
<dbReference type="InterPro" id="IPR002068">
    <property type="entry name" value="A-crystallin/Hsp20_dom"/>
</dbReference>
<dbReference type="CDD" id="cd06464">
    <property type="entry name" value="ACD_sHsps-like"/>
    <property type="match status" value="1"/>
</dbReference>
<dbReference type="Gene3D" id="2.60.40.790">
    <property type="match status" value="1"/>
</dbReference>
<protein>
    <submittedName>
        <fullName evidence="4">Heat-shock protein Hsp20</fullName>
    </submittedName>
</protein>
<sequence>MFAEACAMLKQAEQLQRQFFGPSSGTSSACWEPPVDIFETEREVTVITALPGVRPEAVRAEIEGTTLIVTGVRAIPAAGRGANIVRLEIPYGRFERRIAISSRLRLIGKELENGCLKLIFTKAG</sequence>
<gene>
    <name evidence="4" type="ORF">AUC70_07140</name>
</gene>
<proteinExistence type="inferred from homology"/>
<dbReference type="Pfam" id="PF00011">
    <property type="entry name" value="HSP20"/>
    <property type="match status" value="1"/>
</dbReference>
<evidence type="ECO:0000313" key="4">
    <source>
        <dbReference type="EMBL" id="ODR94743.1"/>
    </source>
</evidence>
<organism evidence="4 5">
    <name type="scientific">Methyloceanibacter stevinii</name>
    <dbReference type="NCBI Taxonomy" id="1774970"/>
    <lineage>
        <taxon>Bacteria</taxon>
        <taxon>Pseudomonadati</taxon>
        <taxon>Pseudomonadota</taxon>
        <taxon>Alphaproteobacteria</taxon>
        <taxon>Hyphomicrobiales</taxon>
        <taxon>Hyphomicrobiaceae</taxon>
        <taxon>Methyloceanibacter</taxon>
    </lineage>
</organism>
<dbReference type="Proteomes" id="UP000094172">
    <property type="component" value="Unassembled WGS sequence"/>
</dbReference>